<gene>
    <name evidence="3" type="ORF">H9L01_10590</name>
</gene>
<dbReference type="InterPro" id="IPR017853">
    <property type="entry name" value="GH"/>
</dbReference>
<dbReference type="InterPro" id="IPR014756">
    <property type="entry name" value="Ig_E-set"/>
</dbReference>
<dbReference type="GO" id="GO:0004553">
    <property type="term" value="F:hydrolase activity, hydrolyzing O-glycosyl compounds"/>
    <property type="evidence" value="ECO:0007669"/>
    <property type="project" value="InterPro"/>
</dbReference>
<keyword evidence="4" id="KW-1185">Reference proteome</keyword>
<dbReference type="SUPFAM" id="SSF81296">
    <property type="entry name" value="E set domains"/>
    <property type="match status" value="1"/>
</dbReference>
<dbReference type="CDD" id="cd02860">
    <property type="entry name" value="E_set_Pullulanase"/>
    <property type="match status" value="1"/>
</dbReference>
<dbReference type="PANTHER" id="PTHR43002">
    <property type="entry name" value="GLYCOGEN DEBRANCHING ENZYME"/>
    <property type="match status" value="1"/>
</dbReference>
<dbReference type="Gene3D" id="3.20.20.80">
    <property type="entry name" value="Glycosidases"/>
    <property type="match status" value="1"/>
</dbReference>
<evidence type="ECO:0000256" key="1">
    <source>
        <dbReference type="ARBA" id="ARBA00008061"/>
    </source>
</evidence>
<sequence length="587" mass="67426">MKVFYDNLGQLVTSEDRKIFYKDVEVIDGKIPNLELGQEHFVTDECGREYPIIHRGIVHTDWFAKTYDATEERLGSYVENDQTTFNLYAPTATKVFVSYHNKKHLMLRKPNGVYTHKVAKNLHNVSYSYVVHVNGDIHVTTDVYSKASLPNGVASVVVDFKQLNLNVVPLKPRKGVILETQVRDFSMDPNVPFKNRGKFLGLLESYGNYGKRHIEDMGVSHIQLMPVNDFGSVDEMNPFLNYNWGYDPMQYMVLEGSYSSDITNPVQVIQDFANVVDGYHQSGIGVNLDVVFNHIYEVFPSSLNKTVPYFYFRYNEGYYLLNGTYCGNEIASERPMVRKMIVDTCKYYAETFNIDGFRFDLMGIMDIETLNSIQRALPNLHIYGEGWHMQSGLSDQMKASIPNSRKMPNVGHFNEQFRDVIGGRTDGSGLGFADTGLTPNIQMSVLGSNNIFQSPSQSINYVECHDNYALADRVAILNRDINVIDSINALVILSKGVPFMQIGQSFFRDKQRNNNSYNLPDKINHIDWSYVDRYRDHHEWVKFCIQFRKENPEYRIDFDHASIRFVGSHQTLSIHPTWVDVNQHEGE</sequence>
<dbReference type="KEGG" id="eio:H9L01_10590"/>
<evidence type="ECO:0000259" key="2">
    <source>
        <dbReference type="SMART" id="SM00642"/>
    </source>
</evidence>
<feature type="domain" description="Glycosyl hydrolase family 13 catalytic" evidence="2">
    <location>
        <begin position="200"/>
        <end position="548"/>
    </location>
</feature>
<dbReference type="Pfam" id="PF02922">
    <property type="entry name" value="CBM_48"/>
    <property type="match status" value="1"/>
</dbReference>
<protein>
    <submittedName>
        <fullName evidence="3">Type I pullulanase</fullName>
    </submittedName>
</protein>
<dbReference type="SMART" id="SM00642">
    <property type="entry name" value="Aamy"/>
    <property type="match status" value="1"/>
</dbReference>
<dbReference type="InterPro" id="IPR004193">
    <property type="entry name" value="Glyco_hydro_13_N"/>
</dbReference>
<organism evidence="3 4">
    <name type="scientific">Erysipelothrix inopinata</name>
    <dbReference type="NCBI Taxonomy" id="225084"/>
    <lineage>
        <taxon>Bacteria</taxon>
        <taxon>Bacillati</taxon>
        <taxon>Bacillota</taxon>
        <taxon>Erysipelotrichia</taxon>
        <taxon>Erysipelotrichales</taxon>
        <taxon>Erysipelotrichaceae</taxon>
        <taxon>Erysipelothrix</taxon>
    </lineage>
</organism>
<dbReference type="SUPFAM" id="SSF51445">
    <property type="entry name" value="(Trans)glycosidases"/>
    <property type="match status" value="1"/>
</dbReference>
<accession>A0A7G9RYW8</accession>
<dbReference type="Proteomes" id="UP000515928">
    <property type="component" value="Chromosome"/>
</dbReference>
<dbReference type="Gene3D" id="2.60.40.10">
    <property type="entry name" value="Immunoglobulins"/>
    <property type="match status" value="1"/>
</dbReference>
<name>A0A7G9RYW8_9FIRM</name>
<proteinExistence type="inferred from homology"/>
<dbReference type="CDD" id="cd11341">
    <property type="entry name" value="AmyAc_Pullulanase_LD-like"/>
    <property type="match status" value="1"/>
</dbReference>
<evidence type="ECO:0000313" key="4">
    <source>
        <dbReference type="Proteomes" id="UP000515928"/>
    </source>
</evidence>
<reference evidence="3 4" key="1">
    <citation type="submission" date="2020-08" db="EMBL/GenBank/DDBJ databases">
        <title>Genome sequence of Erysipelothrix inopinata DSM 15511T.</title>
        <authorList>
            <person name="Hyun D.-W."/>
            <person name="Bae J.-W."/>
        </authorList>
    </citation>
    <scope>NUCLEOTIDE SEQUENCE [LARGE SCALE GENOMIC DNA]</scope>
    <source>
        <strain evidence="3 4">DSM 15511</strain>
    </source>
</reference>
<comment type="similarity">
    <text evidence="1">Belongs to the glycosyl hydrolase 13 family.</text>
</comment>
<dbReference type="GO" id="GO:0005975">
    <property type="term" value="P:carbohydrate metabolic process"/>
    <property type="evidence" value="ECO:0007669"/>
    <property type="project" value="InterPro"/>
</dbReference>
<dbReference type="InterPro" id="IPR006047">
    <property type="entry name" value="GH13_cat_dom"/>
</dbReference>
<evidence type="ECO:0000313" key="3">
    <source>
        <dbReference type="EMBL" id="QNN60793.1"/>
    </source>
</evidence>
<dbReference type="EMBL" id="CP060715">
    <property type="protein sequence ID" value="QNN60793.1"/>
    <property type="molecule type" value="Genomic_DNA"/>
</dbReference>
<dbReference type="RefSeq" id="WP_187533914.1">
    <property type="nucleotide sequence ID" value="NZ_CBCSHU010000008.1"/>
</dbReference>
<dbReference type="AlphaFoldDB" id="A0A7G9RYW8"/>
<dbReference type="InterPro" id="IPR013783">
    <property type="entry name" value="Ig-like_fold"/>
</dbReference>